<accession>A0A852L4L9</accession>
<evidence type="ECO:0000313" key="1">
    <source>
        <dbReference type="EMBL" id="NXX83227.1"/>
    </source>
</evidence>
<dbReference type="GO" id="GO:1990498">
    <property type="term" value="C:mitotic spindle microtubule"/>
    <property type="evidence" value="ECO:0007669"/>
    <property type="project" value="TreeGrafter"/>
</dbReference>
<dbReference type="InterPro" id="IPR026797">
    <property type="entry name" value="HAUS_6"/>
</dbReference>
<feature type="non-terminal residue" evidence="1">
    <location>
        <position position="191"/>
    </location>
</feature>
<dbReference type="AlphaFoldDB" id="A0A852L4L9"/>
<keyword evidence="2" id="KW-1185">Reference proteome</keyword>
<dbReference type="GO" id="GO:0008017">
    <property type="term" value="F:microtubule binding"/>
    <property type="evidence" value="ECO:0007669"/>
    <property type="project" value="TreeGrafter"/>
</dbReference>
<dbReference type="OrthoDB" id="5575722at2759"/>
<proteinExistence type="predicted"/>
<sequence length="191" mass="22363">ANRMKQNDQTKNDKTERVQKVCRMWSIVMEMLESMKKEKEIVNSELDILKSCNKQHILDGTNVVFSVPQPLALRVESDIYQHCTGNIYEAEKLNFLTVIQLLNEALRGLRDEHCEFELNQPQNTENKVRLLKKVLEDLTAKRLQIEQHSVPLRESISREHERWKEKWETFLGCSPFSSISDQCPVSSTEFI</sequence>
<evidence type="ECO:0000313" key="2">
    <source>
        <dbReference type="Proteomes" id="UP000654395"/>
    </source>
</evidence>
<comment type="caution">
    <text evidence="1">The sequence shown here is derived from an EMBL/GenBank/DDBJ whole genome shotgun (WGS) entry which is preliminary data.</text>
</comment>
<dbReference type="GO" id="GO:0051225">
    <property type="term" value="P:spindle assembly"/>
    <property type="evidence" value="ECO:0007669"/>
    <property type="project" value="InterPro"/>
</dbReference>
<dbReference type="EMBL" id="WBNH01009097">
    <property type="protein sequence ID" value="NXX83227.1"/>
    <property type="molecule type" value="Genomic_DNA"/>
</dbReference>
<gene>
    <name evidence="1" type="primary">Haus6</name>
    <name evidence="1" type="ORF">UROIND_R15676</name>
</gene>
<feature type="non-terminal residue" evidence="1">
    <location>
        <position position="1"/>
    </location>
</feature>
<dbReference type="PANTHER" id="PTHR16151">
    <property type="entry name" value="HAUS AUGMIN-LIKE COMPLEX SUBUNIT 6"/>
    <property type="match status" value="1"/>
</dbReference>
<dbReference type="PANTHER" id="PTHR16151:SF2">
    <property type="entry name" value="HAUS AUGMIN-LIKE COMPLEX SUBUNIT 6"/>
    <property type="match status" value="1"/>
</dbReference>
<dbReference type="Proteomes" id="UP000654395">
    <property type="component" value="Unassembled WGS sequence"/>
</dbReference>
<dbReference type="GO" id="GO:0070652">
    <property type="term" value="C:HAUS complex"/>
    <property type="evidence" value="ECO:0007669"/>
    <property type="project" value="InterPro"/>
</dbReference>
<organism evidence="1 2">
    <name type="scientific">Urocolius indicus</name>
    <name type="common">Red-faced mousebird</name>
    <name type="synonym">Colius indicus</name>
    <dbReference type="NCBI Taxonomy" id="458196"/>
    <lineage>
        <taxon>Eukaryota</taxon>
        <taxon>Metazoa</taxon>
        <taxon>Chordata</taxon>
        <taxon>Craniata</taxon>
        <taxon>Vertebrata</taxon>
        <taxon>Euteleostomi</taxon>
        <taxon>Archelosauria</taxon>
        <taxon>Archosauria</taxon>
        <taxon>Dinosauria</taxon>
        <taxon>Saurischia</taxon>
        <taxon>Theropoda</taxon>
        <taxon>Coelurosauria</taxon>
        <taxon>Aves</taxon>
        <taxon>Neognathae</taxon>
        <taxon>Neoaves</taxon>
        <taxon>Telluraves</taxon>
        <taxon>Coraciimorphae</taxon>
        <taxon>Coliiformes</taxon>
        <taxon>Coliidae</taxon>
        <taxon>Urocolius</taxon>
    </lineage>
</organism>
<name>A0A852L4L9_UROIN</name>
<reference evidence="1" key="1">
    <citation type="submission" date="2020-02" db="EMBL/GenBank/DDBJ databases">
        <title>Bird 10,000 Genomes (B10K) Project - Family phase.</title>
        <authorList>
            <person name="Zhang G."/>
        </authorList>
    </citation>
    <scope>NUCLEOTIDE SEQUENCE</scope>
    <source>
        <strain evidence="1">B10K-DU-030-59</strain>
    </source>
</reference>
<protein>
    <submittedName>
        <fullName evidence="1">HAUS6 protein</fullName>
    </submittedName>
</protein>